<name>A0A2M7IC38_9BACT</name>
<dbReference type="InterPro" id="IPR052038">
    <property type="entry name" value="Type-VII_TA_antitoxin"/>
</dbReference>
<dbReference type="InterPro" id="IPR043519">
    <property type="entry name" value="NT_sf"/>
</dbReference>
<dbReference type="InterPro" id="IPR041633">
    <property type="entry name" value="Polbeta"/>
</dbReference>
<dbReference type="Pfam" id="PF18765">
    <property type="entry name" value="Polbeta"/>
    <property type="match status" value="1"/>
</dbReference>
<evidence type="ECO:0000259" key="8">
    <source>
        <dbReference type="Pfam" id="PF18765"/>
    </source>
</evidence>
<reference evidence="10" key="1">
    <citation type="submission" date="2017-09" db="EMBL/GenBank/DDBJ databases">
        <title>Depth-based differentiation of microbial function through sediment-hosted aquifers and enrichment of novel symbionts in the deep terrestrial subsurface.</title>
        <authorList>
            <person name="Probst A.J."/>
            <person name="Ladd B."/>
            <person name="Jarett J.K."/>
            <person name="Geller-Mcgrath D.E."/>
            <person name="Sieber C.M.K."/>
            <person name="Emerson J.B."/>
            <person name="Anantharaman K."/>
            <person name="Thomas B.C."/>
            <person name="Malmstrom R."/>
            <person name="Stieglmeier M."/>
            <person name="Klingl A."/>
            <person name="Woyke T."/>
            <person name="Ryan C.M."/>
            <person name="Banfield J.F."/>
        </authorList>
    </citation>
    <scope>NUCLEOTIDE SEQUENCE [LARGE SCALE GENOMIC DNA]</scope>
</reference>
<evidence type="ECO:0000313" key="9">
    <source>
        <dbReference type="EMBL" id="PIW73227.1"/>
    </source>
</evidence>
<organism evidence="9 10">
    <name type="scientific">Candidatus Roizmanbacteria bacterium CG_4_8_14_3_um_filter_34_9</name>
    <dbReference type="NCBI Taxonomy" id="1974832"/>
    <lineage>
        <taxon>Bacteria</taxon>
        <taxon>Candidatus Roizmaniibacteriota</taxon>
    </lineage>
</organism>
<keyword evidence="5" id="KW-0547">Nucleotide-binding</keyword>
<dbReference type="CDD" id="cd05403">
    <property type="entry name" value="NT_KNTase_like"/>
    <property type="match status" value="1"/>
</dbReference>
<dbReference type="GO" id="GO:0046872">
    <property type="term" value="F:metal ion binding"/>
    <property type="evidence" value="ECO:0007669"/>
    <property type="project" value="UniProtKB-KW"/>
</dbReference>
<keyword evidence="4" id="KW-0479">Metal-binding</keyword>
<feature type="domain" description="Polymerase beta nucleotidyltransferase" evidence="8">
    <location>
        <begin position="2"/>
        <end position="80"/>
    </location>
</feature>
<gene>
    <name evidence="9" type="ORF">CO005_02555</name>
</gene>
<dbReference type="PANTHER" id="PTHR33571">
    <property type="entry name" value="SSL8005 PROTEIN"/>
    <property type="match status" value="1"/>
</dbReference>
<evidence type="ECO:0000256" key="1">
    <source>
        <dbReference type="ARBA" id="ARBA00001946"/>
    </source>
</evidence>
<dbReference type="PANTHER" id="PTHR33571:SF14">
    <property type="entry name" value="PROTEIN ADENYLYLTRANSFERASE MJ0435-RELATED"/>
    <property type="match status" value="1"/>
</dbReference>
<accession>A0A2M7IC38</accession>
<evidence type="ECO:0000313" key="10">
    <source>
        <dbReference type="Proteomes" id="UP000230822"/>
    </source>
</evidence>
<feature type="non-terminal residue" evidence="9">
    <location>
        <position position="1"/>
    </location>
</feature>
<evidence type="ECO:0000256" key="7">
    <source>
        <dbReference type="ARBA" id="ARBA00022842"/>
    </source>
</evidence>
<comment type="cofactor">
    <cofactor evidence="1">
        <name>Mg(2+)</name>
        <dbReference type="ChEBI" id="CHEBI:18420"/>
    </cofactor>
</comment>
<comment type="caution">
    <text evidence="9">The sequence shown here is derived from an EMBL/GenBank/DDBJ whole genome shotgun (WGS) entry which is preliminary data.</text>
</comment>
<evidence type="ECO:0000256" key="3">
    <source>
        <dbReference type="ARBA" id="ARBA00022695"/>
    </source>
</evidence>
<protein>
    <recommendedName>
        <fullName evidence="8">Polymerase beta nucleotidyltransferase domain-containing protein</fullName>
    </recommendedName>
</protein>
<dbReference type="Proteomes" id="UP000230822">
    <property type="component" value="Unassembled WGS sequence"/>
</dbReference>
<dbReference type="Gene3D" id="3.30.460.10">
    <property type="entry name" value="Beta Polymerase, domain 2"/>
    <property type="match status" value="1"/>
</dbReference>
<keyword evidence="6" id="KW-0067">ATP-binding</keyword>
<evidence type="ECO:0000256" key="4">
    <source>
        <dbReference type="ARBA" id="ARBA00022723"/>
    </source>
</evidence>
<keyword evidence="7" id="KW-0460">Magnesium</keyword>
<dbReference type="EMBL" id="PFGU01000066">
    <property type="protein sequence ID" value="PIW73227.1"/>
    <property type="molecule type" value="Genomic_DNA"/>
</dbReference>
<proteinExistence type="predicted"/>
<evidence type="ECO:0000256" key="2">
    <source>
        <dbReference type="ARBA" id="ARBA00022679"/>
    </source>
</evidence>
<dbReference type="GO" id="GO:0005524">
    <property type="term" value="F:ATP binding"/>
    <property type="evidence" value="ECO:0007669"/>
    <property type="project" value="UniProtKB-KW"/>
</dbReference>
<evidence type="ECO:0000256" key="6">
    <source>
        <dbReference type="ARBA" id="ARBA00022840"/>
    </source>
</evidence>
<keyword evidence="2" id="KW-0808">Transferase</keyword>
<evidence type="ECO:0000256" key="5">
    <source>
        <dbReference type="ARBA" id="ARBA00022741"/>
    </source>
</evidence>
<sequence length="81" mass="9375">KNDIAYAGVFGSYAKNRENSKSDIDFLIEFKPENNKTLFDMVDIQDELEKILKKNVDLVTKNSLNKYLKDEVLRTAKILYG</sequence>
<dbReference type="SUPFAM" id="SSF81301">
    <property type="entry name" value="Nucleotidyltransferase"/>
    <property type="match status" value="1"/>
</dbReference>
<dbReference type="AlphaFoldDB" id="A0A2M7IC38"/>
<dbReference type="GO" id="GO:0016779">
    <property type="term" value="F:nucleotidyltransferase activity"/>
    <property type="evidence" value="ECO:0007669"/>
    <property type="project" value="UniProtKB-KW"/>
</dbReference>
<dbReference type="NCBIfam" id="NF047752">
    <property type="entry name" value="MntA_antitoxin"/>
    <property type="match status" value="1"/>
</dbReference>
<keyword evidence="3" id="KW-0548">Nucleotidyltransferase</keyword>